<dbReference type="InterPro" id="IPR023209">
    <property type="entry name" value="DAO"/>
</dbReference>
<feature type="signal peptide" evidence="6">
    <location>
        <begin position="1"/>
        <end position="28"/>
    </location>
</feature>
<organism evidence="8 9">
    <name type="scientific">Ceratobasidium theobromae</name>
    <dbReference type="NCBI Taxonomy" id="1582974"/>
    <lineage>
        <taxon>Eukaryota</taxon>
        <taxon>Fungi</taxon>
        <taxon>Dikarya</taxon>
        <taxon>Basidiomycota</taxon>
        <taxon>Agaricomycotina</taxon>
        <taxon>Agaricomycetes</taxon>
        <taxon>Cantharellales</taxon>
        <taxon>Ceratobasidiaceae</taxon>
        <taxon>Ceratobasidium</taxon>
    </lineage>
</organism>
<dbReference type="Gene3D" id="3.40.50.720">
    <property type="entry name" value="NAD(P)-binding Rossmann-like Domain"/>
    <property type="match status" value="2"/>
</dbReference>
<comment type="caution">
    <text evidence="8">The sequence shown here is derived from an EMBL/GenBank/DDBJ whole genome shotgun (WGS) entry which is preliminary data.</text>
</comment>
<dbReference type="GO" id="GO:0071949">
    <property type="term" value="F:FAD binding"/>
    <property type="evidence" value="ECO:0007669"/>
    <property type="project" value="InterPro"/>
</dbReference>
<comment type="similarity">
    <text evidence="2">Belongs to the DAMOX/DASOX family.</text>
</comment>
<dbReference type="Gene3D" id="3.30.9.10">
    <property type="entry name" value="D-Amino Acid Oxidase, subunit A, domain 2"/>
    <property type="match status" value="2"/>
</dbReference>
<keyword evidence="4" id="KW-0274">FAD</keyword>
<accession>A0A5N5QEQ3</accession>
<feature type="domain" description="FAD dependent oxidoreductase" evidence="7">
    <location>
        <begin position="789"/>
        <end position="1133"/>
    </location>
</feature>
<evidence type="ECO:0000256" key="6">
    <source>
        <dbReference type="SAM" id="SignalP"/>
    </source>
</evidence>
<protein>
    <recommendedName>
        <fullName evidence="7">FAD dependent oxidoreductase domain-containing protein</fullName>
    </recommendedName>
</protein>
<dbReference type="EMBL" id="SSOP01000213">
    <property type="protein sequence ID" value="KAB5589951.1"/>
    <property type="molecule type" value="Genomic_DNA"/>
</dbReference>
<feature type="chain" id="PRO_5024272270" description="FAD dependent oxidoreductase domain-containing protein" evidence="6">
    <location>
        <begin position="29"/>
        <end position="1141"/>
    </location>
</feature>
<dbReference type="InterPro" id="IPR006076">
    <property type="entry name" value="FAD-dep_OxRdtase"/>
</dbReference>
<dbReference type="SUPFAM" id="SSF54373">
    <property type="entry name" value="FAD-linked reductases, C-terminal domain"/>
    <property type="match status" value="2"/>
</dbReference>
<dbReference type="Pfam" id="PF01266">
    <property type="entry name" value="DAO"/>
    <property type="match status" value="2"/>
</dbReference>
<evidence type="ECO:0000313" key="8">
    <source>
        <dbReference type="EMBL" id="KAB5589951.1"/>
    </source>
</evidence>
<keyword evidence="9" id="KW-1185">Reference proteome</keyword>
<feature type="domain" description="FAD dependent oxidoreductase" evidence="7">
    <location>
        <begin position="423"/>
        <end position="722"/>
    </location>
</feature>
<proteinExistence type="inferred from homology"/>
<evidence type="ECO:0000256" key="5">
    <source>
        <dbReference type="ARBA" id="ARBA00023002"/>
    </source>
</evidence>
<evidence type="ECO:0000313" key="9">
    <source>
        <dbReference type="Proteomes" id="UP000383932"/>
    </source>
</evidence>
<gene>
    <name evidence="8" type="ORF">CTheo_6609</name>
</gene>
<dbReference type="OrthoDB" id="2015447at2759"/>
<dbReference type="GO" id="GO:0003884">
    <property type="term" value="F:D-amino-acid oxidase activity"/>
    <property type="evidence" value="ECO:0007669"/>
    <property type="project" value="InterPro"/>
</dbReference>
<dbReference type="SUPFAM" id="SSF51971">
    <property type="entry name" value="Nucleotide-binding domain"/>
    <property type="match status" value="2"/>
</dbReference>
<dbReference type="PANTHER" id="PTHR11530:SF11">
    <property type="entry name" value="D-ASPARTATE OXIDASE"/>
    <property type="match status" value="1"/>
</dbReference>
<keyword evidence="6" id="KW-0732">Signal</keyword>
<comment type="cofactor">
    <cofactor evidence="1">
        <name>FAD</name>
        <dbReference type="ChEBI" id="CHEBI:57692"/>
    </cofactor>
</comment>
<evidence type="ECO:0000256" key="3">
    <source>
        <dbReference type="ARBA" id="ARBA00022630"/>
    </source>
</evidence>
<keyword evidence="5" id="KW-0560">Oxidoreductase</keyword>
<evidence type="ECO:0000259" key="7">
    <source>
        <dbReference type="Pfam" id="PF01266"/>
    </source>
</evidence>
<sequence length="1141" mass="126661">MMQLINHAYGLLCLRMLALILQVAVLECIDKLTFTTVLKDCRTHPVLTRSVAAVVQGWMATEHDYRSRQRRHFRNLKWYRDPEKGNQQTCLPAVGGMSEEDIEFLLRVLNVNSERCQQLFRGYAFQGYCTMLFVIWQKLLNGNPIVSQSAQLGNLVFRYWPRAYEVEHGVLRYMFIWAIGRLRDAGSALRLTSSSVGDLRAVIEAFIDKAYVPNLPNAESIATHDIAGLTDFLVEGLQPEVVDTVIPLLEALLLRAWDEIENGDPPDNEAIMRLTASTLMLVSPKVLMYLDWDALMTLLLDEVDLINLLGRVILLHVEVPVGKIKNNPITLFKHRTTAAMRALKESVPEAAAGTLTQMFDDWLKTLRWISSHIKISNLESTKDQTRRKELWMEVGAALGFDNRLFLCGNPRCPGGDFANVVVGVIGLSTAIRIQELGHKVTILAEHLPGDKKTIEFTSPWAGAHHVSLAASDKRQQGSVPSSLLRLLLSTLTRPEMDRETFEVMWKMSEPNHPAEGCFMRLPQEEYFSGTMDRYVGLNFLPDYRKLGARELKIVPSADAAVGFTTLTIDTVVYLPYLLSMFLGKGGSVIRTKIMHVSQGAQGAFTSTKPDAIMVCPGLGASTLGGVEDKDVFPNRGQVVLIRAPWVKFGRTLSDKQGGWTYVIPRRSGDVILGGTKGVNDWYPFPRPEITDDIIARTLALAPEIAPPAARQGGRTPTIEDVKAIVIEQGCGFRPARKGGIRLETGSIEWLDGTTTKSTPLVFNYGVWVHFVLGISEDGFLTTTIEVMAHVVVLGAGVVGLSTALRLQDKGYKVTIVAEHFPGDKKTIEYTSPWAGANHVSRAGNNQTQLEYDKRTLEVLWEMSEPGHPAAGCFMRIHQAEHFVKQEEVHWSFYEFMPGHMIIHDEANSRVTVEFETVSIDTSVYLPYLFSTFLGKGGRMVRNRVGHVSQVAQGAYTPKPDAIVVCAGLGARMLGGVEDQNVYPVRGQIILIRAPWIKFGMSEVAPDYLSYIIPRQSGDVIVGGTVEENDWYPHPREETIDDMINRVLTVSTLIAPAEARVNGRTPSAEDVRSIMIESGCGLRPARKGGVRLEIGSVEYESSGRRLTTPLVFNYGHGGQGYQSSWGTAEKAVELVEKALSRS</sequence>
<keyword evidence="3" id="KW-0285">Flavoprotein</keyword>
<name>A0A5N5QEQ3_9AGAM</name>
<dbReference type="GO" id="GO:0019478">
    <property type="term" value="P:D-amino acid catabolic process"/>
    <property type="evidence" value="ECO:0007669"/>
    <property type="project" value="TreeGrafter"/>
</dbReference>
<evidence type="ECO:0000256" key="1">
    <source>
        <dbReference type="ARBA" id="ARBA00001974"/>
    </source>
</evidence>
<evidence type="ECO:0000256" key="2">
    <source>
        <dbReference type="ARBA" id="ARBA00006730"/>
    </source>
</evidence>
<dbReference type="PANTHER" id="PTHR11530">
    <property type="entry name" value="D-AMINO ACID OXIDASE"/>
    <property type="match status" value="1"/>
</dbReference>
<dbReference type="Proteomes" id="UP000383932">
    <property type="component" value="Unassembled WGS sequence"/>
</dbReference>
<reference evidence="8 9" key="1">
    <citation type="journal article" date="2019" name="Fungal Biol. Biotechnol.">
        <title>Draft genome sequence of fastidious pathogen Ceratobasidium theobromae, which causes vascular-streak dieback in Theobroma cacao.</title>
        <authorList>
            <person name="Ali S.S."/>
            <person name="Asman A."/>
            <person name="Shao J."/>
            <person name="Firmansyah A.P."/>
            <person name="Susilo A.W."/>
            <person name="Rosmana A."/>
            <person name="McMahon P."/>
            <person name="Junaid M."/>
            <person name="Guest D."/>
            <person name="Kheng T.Y."/>
            <person name="Meinhardt L.W."/>
            <person name="Bailey B.A."/>
        </authorList>
    </citation>
    <scope>NUCLEOTIDE SEQUENCE [LARGE SCALE GENOMIC DNA]</scope>
    <source>
        <strain evidence="8 9">CT2</strain>
    </source>
</reference>
<evidence type="ECO:0000256" key="4">
    <source>
        <dbReference type="ARBA" id="ARBA00022827"/>
    </source>
</evidence>
<dbReference type="AlphaFoldDB" id="A0A5N5QEQ3"/>
<dbReference type="GO" id="GO:0005737">
    <property type="term" value="C:cytoplasm"/>
    <property type="evidence" value="ECO:0007669"/>
    <property type="project" value="TreeGrafter"/>
</dbReference>